<protein>
    <submittedName>
        <fullName evidence="2">DUF998 domain-containing protein</fullName>
    </submittedName>
</protein>
<evidence type="ECO:0000313" key="3">
    <source>
        <dbReference type="Proteomes" id="UP001195903"/>
    </source>
</evidence>
<dbReference type="RefSeq" id="WP_214505630.1">
    <property type="nucleotide sequence ID" value="NZ_JAHEPS010000001.1"/>
</dbReference>
<keyword evidence="1" id="KW-0472">Membrane</keyword>
<evidence type="ECO:0000313" key="2">
    <source>
        <dbReference type="EMBL" id="MBT1443445.1"/>
    </source>
</evidence>
<organism evidence="2 3">
    <name type="scientific">Shewanella jiangmenensis</name>
    <dbReference type="NCBI Taxonomy" id="2837387"/>
    <lineage>
        <taxon>Bacteria</taxon>
        <taxon>Pseudomonadati</taxon>
        <taxon>Pseudomonadota</taxon>
        <taxon>Gammaproteobacteria</taxon>
        <taxon>Alteromonadales</taxon>
        <taxon>Shewanellaceae</taxon>
        <taxon>Shewanella</taxon>
    </lineage>
</organism>
<accession>A0ABS5UZ57</accession>
<feature type="transmembrane region" description="Helical" evidence="1">
    <location>
        <begin position="65"/>
        <end position="87"/>
    </location>
</feature>
<reference evidence="2 3" key="1">
    <citation type="submission" date="2021-05" db="EMBL/GenBank/DDBJ databases">
        <title>Shewanella sp. JM162201.</title>
        <authorList>
            <person name="Xu S."/>
            <person name="Li A."/>
        </authorList>
    </citation>
    <scope>NUCLEOTIDE SEQUENCE [LARGE SCALE GENOMIC DNA]</scope>
    <source>
        <strain evidence="2 3">JM162201</strain>
    </source>
</reference>
<feature type="transmembrane region" description="Helical" evidence="1">
    <location>
        <begin position="99"/>
        <end position="122"/>
    </location>
</feature>
<feature type="transmembrane region" description="Helical" evidence="1">
    <location>
        <begin position="134"/>
        <end position="152"/>
    </location>
</feature>
<name>A0ABS5UZ57_9GAMM</name>
<evidence type="ECO:0000256" key="1">
    <source>
        <dbReference type="SAM" id="Phobius"/>
    </source>
</evidence>
<dbReference type="InterPro" id="IPR009339">
    <property type="entry name" value="DUF998"/>
</dbReference>
<gene>
    <name evidence="2" type="ORF">KJI95_02760</name>
</gene>
<keyword evidence="1" id="KW-1133">Transmembrane helix</keyword>
<dbReference type="EMBL" id="JAHEPS010000001">
    <property type="protein sequence ID" value="MBT1443445.1"/>
    <property type="molecule type" value="Genomic_DNA"/>
</dbReference>
<comment type="caution">
    <text evidence="2">The sequence shown here is derived from an EMBL/GenBank/DDBJ whole genome shotgun (WGS) entry which is preliminary data.</text>
</comment>
<keyword evidence="1" id="KW-0812">Transmembrane</keyword>
<dbReference type="Proteomes" id="UP001195903">
    <property type="component" value="Unassembled WGS sequence"/>
</dbReference>
<feature type="transmembrane region" description="Helical" evidence="1">
    <location>
        <begin position="205"/>
        <end position="223"/>
    </location>
</feature>
<keyword evidence="3" id="KW-1185">Reference proteome</keyword>
<feature type="transmembrane region" description="Helical" evidence="1">
    <location>
        <begin position="161"/>
        <end position="185"/>
    </location>
</feature>
<dbReference type="Pfam" id="PF06197">
    <property type="entry name" value="DUF998"/>
    <property type="match status" value="1"/>
</dbReference>
<sequence length="232" mass="25448">MGLSTQDVDSKNVRRFRLLRLARQMFALGALILCPAVLLAALLFTGTDGAPFSPFNVSVSELGTYGYSPLAVLANGGLFFGGLVLVLGSLQGLRTVQGLGILVWLALAAAWLALALSGLFPSNVYHLHTAALKWFFYCALLAGLGYLLWLALGKSKPQSPLALVFCALMLLFVSAFLLLPQLSLASVPFSRPFYEEAYSPYPRPLWWWPAALEWISLLSLLLWQAEMLRRPD</sequence>
<proteinExistence type="predicted"/>
<feature type="transmembrane region" description="Helical" evidence="1">
    <location>
        <begin position="21"/>
        <end position="45"/>
    </location>
</feature>